<dbReference type="PANTHER" id="PTHR11412">
    <property type="entry name" value="MACROGLOBULIN / COMPLEMENT"/>
    <property type="match status" value="1"/>
</dbReference>
<dbReference type="SUPFAM" id="SSF47686">
    <property type="entry name" value="Anaphylotoxins (complement system)"/>
    <property type="match status" value="1"/>
</dbReference>
<keyword evidence="9" id="KW-1185">Reference proteome</keyword>
<dbReference type="Gene3D" id="1.20.91.20">
    <property type="entry name" value="Anaphylotoxins (complement system)"/>
    <property type="match status" value="1"/>
</dbReference>
<sequence>MLMCVRDGLIFFIYTRTCLCSLDPTPDTAFHDGEQDINTLPRFVLVAPNLLRTDSEENVFLEAHGVSESLTVTITVHDYPLKTRQLLQDTVLLDKQNNHHALKAIKVDSALLDQGDQAKQFVYLNAKFGSHVVEAEVLLSFHSGYIFIQTDKPLYNPGDAVRYRTFVSSPAFSAFSRSLHIEIQNPDGVVIRGLPLTMASNGIFAEEYRLADIANEGTWKITAKFDNRAQNQFSSEFEVRKYVLPAFNVTLIPRKTYFSVHDTQLVVDISARYLYGKPVSGTAYVAFGVEVNKEKRRLPHTMKPITDLERGSAVLTIDDIREAFPNIRDLIGSLIYVKASVLTSTGSDLVEAERTGIKIVESPYKIYFSNTPQYFKPGLPFYVTVVVTHQDGTPAPNVPFVLSLTDEPVTTHPGSLRMALNMPAILRPYTITAETQKDGLQPEHQARHRMVVKPYAPFNYAFQNFLHISAPPTASAGQTVTFVLRFQNQQEHHKAMIADFTYLVLNKGKIAVAKRIARQSGQEVISVAVLVTEKMMPSFRFLVYYTLPWQVQTEVVADSVWVDVEDTCMGAIWGVVEKGDMGCSQGGGRDGMGVFADAGCCSTPAPAGARPRDRVRSAPNQPGGGALQHSCSTGPPWVKSQYSDALQRRCCRDGMRPIPMAYTCTRRSHYVTEGWACARAFLHCCSRYRGEASTTGAPPTTSAPFTPAGRPGPTGDVRARARAHSIPVLQRRQFVMVSSPSLQAEAKVEVDEEDDVDDEEVDDVVDESDVYVRSKFYETWLWNELKLPNATEPVRIDGSQFNLALLSVTSVLPDSITEWGILAVSSSAETGFCVAQPFNIKSKKIFFVDLRLPHSVARNEQVEVKAVLHNYSDMDMEVIVILYRTEDICSVAFTDDHRQKVTLPAEELEMQVKVLARQFLGSDGVRKKLRVVVEGVQKTKVQSFILNPSLKGDKDGKQIVRVESIRLDSLVPNSSPQTYINVRGSLIADTIDNSISADALGALIRMPGGCVEQNLATITLPLIATHHLDKTLQWESVGVQRRTEALTYIKRGYEKQLAYRRTDNSYPPYSKEGASTWVTAYTVKVFSMAYPIIPVKEDHVCGPLLYLLREKQLATGAFKEDTPVYDASITGGVRGYESSATLTAFVIIAMAEARVVGSCLDPRYPHIVPEALLRKAASHLKRQAPRLRRPYAVAITAYALALVNPTDHGPFRLLMRTASADKSHWPDQENELFALEATGYALLALLKMGLLEPAAGPFHWLNDHRRLGGGFGSTQSTMVVLQALAEYLTHKPPPEDLNLRVALSMPGRSDTVWSFQPKTAYMARSAKATIDQTFTLEATGNGQGVLEVVTFYNQLPDVHENETCRGFLLDVTVEESQDTEAKTSEDEERSYRLNIDVRSLQQSDVRMVVLDITIPTGFVPDNKDLEMLSNSVDRYISNFEIVDGLSDRGSLIIHLFKVSSKETETVSFRLQQKFRVRLIQPSSVTVYEYYNPDRRCTKFYNPLREGAELQKICSNDTCHCAEGNCAVSKSWSKTEDDFAREDVACSGIYHVYKVKVSNVSRSQYDRYEMEILLVIKEGKEEGVQASDRRLFISHSGCRGRLDLQEGKEYLIMGPPEDIWHQDSATRR</sequence>
<dbReference type="InterPro" id="IPR002890">
    <property type="entry name" value="MG2"/>
</dbReference>
<dbReference type="InterPro" id="IPR008930">
    <property type="entry name" value="Terpenoid_cyclase/PrenylTrfase"/>
</dbReference>
<feature type="compositionally biased region" description="Low complexity" evidence="4">
    <location>
        <begin position="692"/>
        <end position="709"/>
    </location>
</feature>
<dbReference type="Gene3D" id="2.60.40.1940">
    <property type="match status" value="1"/>
</dbReference>
<dbReference type="SMART" id="SM00104">
    <property type="entry name" value="ANATO"/>
    <property type="match status" value="1"/>
</dbReference>
<dbReference type="InterPro" id="IPR001134">
    <property type="entry name" value="Netrin_domain"/>
</dbReference>
<dbReference type="CDD" id="cd02896">
    <property type="entry name" value="complement_C3_C4_C5"/>
    <property type="match status" value="1"/>
</dbReference>
<comment type="subcellular location">
    <subcellularLocation>
        <location evidence="1">Secreted</location>
    </subcellularLocation>
</comment>
<name>A0A9Q1I4F6_CONCO</name>
<organism evidence="8 9">
    <name type="scientific">Conger conger</name>
    <name type="common">Conger eel</name>
    <name type="synonym">Muraena conger</name>
    <dbReference type="NCBI Taxonomy" id="82655"/>
    <lineage>
        <taxon>Eukaryota</taxon>
        <taxon>Metazoa</taxon>
        <taxon>Chordata</taxon>
        <taxon>Craniata</taxon>
        <taxon>Vertebrata</taxon>
        <taxon>Euteleostomi</taxon>
        <taxon>Actinopterygii</taxon>
        <taxon>Neopterygii</taxon>
        <taxon>Teleostei</taxon>
        <taxon>Anguilliformes</taxon>
        <taxon>Congridae</taxon>
        <taxon>Conger</taxon>
    </lineage>
</organism>
<dbReference type="Gene3D" id="6.10.270.10">
    <property type="match status" value="1"/>
</dbReference>
<evidence type="ECO:0000313" key="8">
    <source>
        <dbReference type="EMBL" id="KAJ8283257.1"/>
    </source>
</evidence>
<dbReference type="Gene3D" id="1.50.10.20">
    <property type="match status" value="1"/>
</dbReference>
<dbReference type="Proteomes" id="UP001152803">
    <property type="component" value="Unassembled WGS sequence"/>
</dbReference>
<evidence type="ECO:0000313" key="9">
    <source>
        <dbReference type="Proteomes" id="UP001152803"/>
    </source>
</evidence>
<evidence type="ECO:0000259" key="7">
    <source>
        <dbReference type="PROSITE" id="PS50189"/>
    </source>
</evidence>
<dbReference type="SMART" id="SM01361">
    <property type="entry name" value="A2M_recep"/>
    <property type="match status" value="1"/>
</dbReference>
<dbReference type="Pfam" id="PF21308">
    <property type="entry name" value="C3_CUB2"/>
    <property type="match status" value="1"/>
</dbReference>
<evidence type="ECO:0000256" key="1">
    <source>
        <dbReference type="ARBA" id="ARBA00004613"/>
    </source>
</evidence>
<dbReference type="InterPro" id="IPR011625">
    <property type="entry name" value="A2M_N_BRD"/>
</dbReference>
<dbReference type="InterPro" id="IPR008993">
    <property type="entry name" value="TIMP-like_OB-fold"/>
</dbReference>
<evidence type="ECO:0000259" key="6">
    <source>
        <dbReference type="PROSITE" id="PS01178"/>
    </source>
</evidence>
<proteinExistence type="predicted"/>
<dbReference type="Gene3D" id="2.60.120.1540">
    <property type="match status" value="1"/>
</dbReference>
<dbReference type="InterPro" id="IPR001599">
    <property type="entry name" value="Macroglobln_a2"/>
</dbReference>
<dbReference type="GO" id="GO:0005615">
    <property type="term" value="C:extracellular space"/>
    <property type="evidence" value="ECO:0007669"/>
    <property type="project" value="InterPro"/>
</dbReference>
<dbReference type="Gene3D" id="2.60.40.10">
    <property type="entry name" value="Immunoglobulins"/>
    <property type="match status" value="2"/>
</dbReference>
<dbReference type="InterPro" id="IPR036595">
    <property type="entry name" value="A-macroglobulin_rcpt-bd_sf"/>
</dbReference>
<evidence type="ECO:0000256" key="3">
    <source>
        <dbReference type="ARBA" id="ARBA00023157"/>
    </source>
</evidence>
<dbReference type="Pfam" id="PF17789">
    <property type="entry name" value="MG4"/>
    <property type="match status" value="1"/>
</dbReference>
<dbReference type="SUPFAM" id="SSF49410">
    <property type="entry name" value="Alpha-macroglobulin receptor domain"/>
    <property type="match status" value="1"/>
</dbReference>
<feature type="domain" description="NTR" evidence="7">
    <location>
        <begin position="1525"/>
        <end position="1627"/>
    </location>
</feature>
<dbReference type="InterPro" id="IPR047565">
    <property type="entry name" value="Alpha-macroglob_thiol-ester_cl"/>
</dbReference>
<dbReference type="GO" id="GO:0004866">
    <property type="term" value="F:endopeptidase inhibitor activity"/>
    <property type="evidence" value="ECO:0007669"/>
    <property type="project" value="InterPro"/>
</dbReference>
<reference evidence="8" key="1">
    <citation type="journal article" date="2023" name="Science">
        <title>Genome structures resolve the early diversification of teleost fishes.</title>
        <authorList>
            <person name="Parey E."/>
            <person name="Louis A."/>
            <person name="Montfort J."/>
            <person name="Bouchez O."/>
            <person name="Roques C."/>
            <person name="Iampietro C."/>
            <person name="Lluch J."/>
            <person name="Castinel A."/>
            <person name="Donnadieu C."/>
            <person name="Desvignes T."/>
            <person name="Floi Bucao C."/>
            <person name="Jouanno E."/>
            <person name="Wen M."/>
            <person name="Mejri S."/>
            <person name="Dirks R."/>
            <person name="Jansen H."/>
            <person name="Henkel C."/>
            <person name="Chen W.J."/>
            <person name="Zahm M."/>
            <person name="Cabau C."/>
            <person name="Klopp C."/>
            <person name="Thompson A.W."/>
            <person name="Robinson-Rechavi M."/>
            <person name="Braasch I."/>
            <person name="Lecointre G."/>
            <person name="Bobe J."/>
            <person name="Postlethwait J.H."/>
            <person name="Berthelot C."/>
            <person name="Roest Crollius H."/>
            <person name="Guiguen Y."/>
        </authorList>
    </citation>
    <scope>NUCLEOTIDE SEQUENCE</scope>
    <source>
        <strain evidence="8">Concon-B</strain>
    </source>
</reference>
<dbReference type="SMART" id="SM01359">
    <property type="entry name" value="A2M_N_2"/>
    <property type="match status" value="1"/>
</dbReference>
<gene>
    <name evidence="8" type="ORF">COCON_G00021070</name>
</gene>
<dbReference type="InterPro" id="IPR018081">
    <property type="entry name" value="Anaphylatoxin_comp_syst"/>
</dbReference>
<evidence type="ECO:0000256" key="4">
    <source>
        <dbReference type="SAM" id="MobiDB-lite"/>
    </source>
</evidence>
<dbReference type="Pfam" id="PF07678">
    <property type="entry name" value="TED_complement"/>
    <property type="match status" value="1"/>
</dbReference>
<dbReference type="Gene3D" id="2.60.40.1930">
    <property type="match status" value="3"/>
</dbReference>
<dbReference type="InterPro" id="IPR050473">
    <property type="entry name" value="A2M/Complement_sys"/>
</dbReference>
<dbReference type="InterPro" id="IPR041555">
    <property type="entry name" value="MG3"/>
</dbReference>
<dbReference type="PROSITE" id="PS50189">
    <property type="entry name" value="NTR"/>
    <property type="match status" value="1"/>
</dbReference>
<dbReference type="Gene3D" id="2.20.130.20">
    <property type="match status" value="1"/>
</dbReference>
<dbReference type="SMART" id="SM00643">
    <property type="entry name" value="C345C"/>
    <property type="match status" value="1"/>
</dbReference>
<dbReference type="Pfam" id="PF17791">
    <property type="entry name" value="MG3"/>
    <property type="match status" value="1"/>
</dbReference>
<dbReference type="Pfam" id="PF00207">
    <property type="entry name" value="A2M"/>
    <property type="match status" value="1"/>
</dbReference>
<dbReference type="CDD" id="cd00017">
    <property type="entry name" value="ANATO"/>
    <property type="match status" value="1"/>
</dbReference>
<dbReference type="EMBL" id="JAFJMO010000002">
    <property type="protein sequence ID" value="KAJ8283257.1"/>
    <property type="molecule type" value="Genomic_DNA"/>
</dbReference>
<dbReference type="InterPro" id="IPR000020">
    <property type="entry name" value="Anaphylatoxin/fibulin"/>
</dbReference>
<dbReference type="InterPro" id="IPR011626">
    <property type="entry name" value="Alpha-macroglobulin_TED"/>
</dbReference>
<feature type="chain" id="PRO_5040293201" evidence="5">
    <location>
        <begin position="21"/>
        <end position="1627"/>
    </location>
</feature>
<dbReference type="FunFam" id="2.60.40.1940:FF:000001">
    <property type="entry name" value="Complement component C3"/>
    <property type="match status" value="1"/>
</dbReference>
<dbReference type="SMART" id="SM01360">
    <property type="entry name" value="A2M"/>
    <property type="match status" value="1"/>
</dbReference>
<dbReference type="Pfam" id="PF01821">
    <property type="entry name" value="ANATO"/>
    <property type="match status" value="1"/>
</dbReference>
<evidence type="ECO:0000256" key="5">
    <source>
        <dbReference type="SAM" id="SignalP"/>
    </source>
</evidence>
<dbReference type="Gene3D" id="2.60.40.690">
    <property type="entry name" value="Alpha-macroglobulin, receptor-binding domain"/>
    <property type="match status" value="1"/>
</dbReference>
<feature type="region of interest" description="Disordered" evidence="4">
    <location>
        <begin position="692"/>
        <end position="717"/>
    </location>
</feature>
<comment type="caution">
    <text evidence="8">The sequence shown here is derived from an EMBL/GenBank/DDBJ whole genome shotgun (WGS) entry which is preliminary data.</text>
</comment>
<dbReference type="Pfam" id="PF01835">
    <property type="entry name" value="MG2"/>
    <property type="match status" value="1"/>
</dbReference>
<keyword evidence="3" id="KW-1015">Disulfide bond</keyword>
<dbReference type="InterPro" id="IPR018933">
    <property type="entry name" value="Netrin_module_non-TIMP"/>
</dbReference>
<dbReference type="Pfam" id="PF07703">
    <property type="entry name" value="A2M_BRD"/>
    <property type="match status" value="1"/>
</dbReference>
<dbReference type="Pfam" id="PF07677">
    <property type="entry name" value="A2M_recep"/>
    <property type="match status" value="1"/>
</dbReference>
<keyword evidence="5" id="KW-0732">Signal</keyword>
<evidence type="ECO:0000256" key="2">
    <source>
        <dbReference type="ARBA" id="ARBA00022525"/>
    </source>
</evidence>
<dbReference type="OrthoDB" id="6359008at2759"/>
<dbReference type="Pfam" id="PF17790">
    <property type="entry name" value="MG1"/>
    <property type="match status" value="1"/>
</dbReference>
<dbReference type="Pfam" id="PF01759">
    <property type="entry name" value="NTR"/>
    <property type="match status" value="1"/>
</dbReference>
<dbReference type="Gene3D" id="2.40.50.120">
    <property type="match status" value="1"/>
</dbReference>
<feature type="region of interest" description="Disordered" evidence="4">
    <location>
        <begin position="606"/>
        <end position="632"/>
    </location>
</feature>
<dbReference type="InterPro" id="IPR040839">
    <property type="entry name" value="MG4"/>
</dbReference>
<dbReference type="SUPFAM" id="SSF48239">
    <property type="entry name" value="Terpenoid cyclases/Protein prenyltransferases"/>
    <property type="match status" value="1"/>
</dbReference>
<dbReference type="PANTHER" id="PTHR11412:SF167">
    <property type="entry name" value="COMPLEMENT COMPONENT C3B, TANDEM DUPLICATE 1 ISOFORM X1-RELATED"/>
    <property type="match status" value="1"/>
</dbReference>
<dbReference type="InterPro" id="IPR013783">
    <property type="entry name" value="Ig-like_fold"/>
</dbReference>
<dbReference type="InterPro" id="IPR009048">
    <property type="entry name" value="A-macroglobulin_rcpt-bd"/>
</dbReference>
<dbReference type="PROSITE" id="PS01177">
    <property type="entry name" value="ANAPHYLATOXIN_1"/>
    <property type="match status" value="1"/>
</dbReference>
<dbReference type="InterPro" id="IPR048848">
    <property type="entry name" value="C3_CUB2"/>
</dbReference>
<dbReference type="InterPro" id="IPR041425">
    <property type="entry name" value="C3/4/5_MG1"/>
</dbReference>
<feature type="signal peptide" evidence="5">
    <location>
        <begin position="1"/>
        <end position="20"/>
    </location>
</feature>
<dbReference type="SUPFAM" id="SSF50242">
    <property type="entry name" value="TIMP-like"/>
    <property type="match status" value="1"/>
</dbReference>
<dbReference type="SMART" id="SM01419">
    <property type="entry name" value="Thiol-ester_cl"/>
    <property type="match status" value="1"/>
</dbReference>
<feature type="domain" description="Anaphylatoxin-like" evidence="6">
    <location>
        <begin position="650"/>
        <end position="685"/>
    </location>
</feature>
<keyword evidence="2" id="KW-0964">Secreted</keyword>
<protein>
    <submittedName>
        <fullName evidence="8">Uncharacterized protein</fullName>
    </submittedName>
</protein>
<accession>A0A9Q1I4F6</accession>
<dbReference type="PROSITE" id="PS01178">
    <property type="entry name" value="ANAPHYLATOXIN_2"/>
    <property type="match status" value="1"/>
</dbReference>